<feature type="chain" id="PRO_5040726552" evidence="1">
    <location>
        <begin position="19"/>
        <end position="487"/>
    </location>
</feature>
<comment type="caution">
    <text evidence="2">The sequence shown here is derived from an EMBL/GenBank/DDBJ whole genome shotgun (WGS) entry which is preliminary data.</text>
</comment>
<feature type="signal peptide" evidence="1">
    <location>
        <begin position="1"/>
        <end position="18"/>
    </location>
</feature>
<evidence type="ECO:0000313" key="3">
    <source>
        <dbReference type="Proteomes" id="UP001149954"/>
    </source>
</evidence>
<dbReference type="EMBL" id="JAPWDS010000003">
    <property type="protein sequence ID" value="KAJ5503142.1"/>
    <property type="molecule type" value="Genomic_DNA"/>
</dbReference>
<evidence type="ECO:0000313" key="2">
    <source>
        <dbReference type="EMBL" id="KAJ5503142.1"/>
    </source>
</evidence>
<dbReference type="OrthoDB" id="5383967at2759"/>
<name>A0A9W9XTN0_9EURO</name>
<sequence length="487" mass="52068">MLPSLVLTAFALLPEVQAGVLHKRCGPISNYYSQKTEDWETYNTGDWLNDWWNNNGELIANNSGGFAGAFGQWAMGDPDWTCHDGGSDSNCDLQLCDNKVLNDRGDDIRPAYYVLESVNRLHSYFSGIGESFTTTALGAALSKDSWALTFYKDKDVKSVTALRQVLSLLTTIIGIGASFAGLGPAVVGALAGAGSAIAGGASGAGGAALPAHADDTFEKSADMGAVLGSIVVDSMKSFTTANNQLMSGQMYGDADIRNYISGGAFLAFNGVDKNAVTDLMTNMLIGTAINQLYRTQKIFIMGGGACGDNQGIGSGPEASVICRDGRAWYLYYWQENDVISLTSHRWGWVATPPGLEKLGQGDYGGISIADVINSSLDAWNVAGYNYNSEIASDRASDAIRNSWASPGSKGASWEGIFTIPVCDVSSAIDSDYPMKEYILQPYGHDSRPVWCGPICNGDVQTTQDFIKAANMEGFKSPKHLCEDQPDY</sequence>
<dbReference type="AlphaFoldDB" id="A0A9W9XTN0"/>
<gene>
    <name evidence="2" type="ORF">N7463_006016</name>
</gene>
<protein>
    <submittedName>
        <fullName evidence="2">Uncharacterized protein</fullName>
    </submittedName>
</protein>
<keyword evidence="3" id="KW-1185">Reference proteome</keyword>
<reference evidence="2" key="1">
    <citation type="submission" date="2022-12" db="EMBL/GenBank/DDBJ databases">
        <authorList>
            <person name="Petersen C."/>
        </authorList>
    </citation>
    <scope>NUCLEOTIDE SEQUENCE</scope>
    <source>
        <strain evidence="2">IBT 29495</strain>
    </source>
</reference>
<evidence type="ECO:0000256" key="1">
    <source>
        <dbReference type="SAM" id="SignalP"/>
    </source>
</evidence>
<keyword evidence="1" id="KW-0732">Signal</keyword>
<accession>A0A9W9XTN0</accession>
<dbReference type="Proteomes" id="UP001149954">
    <property type="component" value="Unassembled WGS sequence"/>
</dbReference>
<organism evidence="2 3">
    <name type="scientific">Penicillium fimorum</name>
    <dbReference type="NCBI Taxonomy" id="1882269"/>
    <lineage>
        <taxon>Eukaryota</taxon>
        <taxon>Fungi</taxon>
        <taxon>Dikarya</taxon>
        <taxon>Ascomycota</taxon>
        <taxon>Pezizomycotina</taxon>
        <taxon>Eurotiomycetes</taxon>
        <taxon>Eurotiomycetidae</taxon>
        <taxon>Eurotiales</taxon>
        <taxon>Aspergillaceae</taxon>
        <taxon>Penicillium</taxon>
    </lineage>
</organism>
<proteinExistence type="predicted"/>
<reference evidence="2" key="2">
    <citation type="journal article" date="2023" name="IMA Fungus">
        <title>Comparative genomic study of the Penicillium genus elucidates a diverse pangenome and 15 lateral gene transfer events.</title>
        <authorList>
            <person name="Petersen C."/>
            <person name="Sorensen T."/>
            <person name="Nielsen M.R."/>
            <person name="Sondergaard T.E."/>
            <person name="Sorensen J.L."/>
            <person name="Fitzpatrick D.A."/>
            <person name="Frisvad J.C."/>
            <person name="Nielsen K.L."/>
        </authorList>
    </citation>
    <scope>NUCLEOTIDE SEQUENCE</scope>
    <source>
        <strain evidence="2">IBT 29495</strain>
    </source>
</reference>